<dbReference type="EMBL" id="ML170178">
    <property type="protein sequence ID" value="TDL21918.1"/>
    <property type="molecule type" value="Genomic_DNA"/>
</dbReference>
<dbReference type="VEuPathDB" id="FungiDB:BD410DRAFT_284675"/>
<accession>A0A4Y7Q3T6</accession>
<name>A0A4Y7Q3T6_9AGAM</name>
<dbReference type="Proteomes" id="UP000294933">
    <property type="component" value="Unassembled WGS sequence"/>
</dbReference>
<dbReference type="AlphaFoldDB" id="A0A4Y7Q3T6"/>
<reference evidence="1 2" key="1">
    <citation type="submission" date="2018-06" db="EMBL/GenBank/DDBJ databases">
        <title>A transcriptomic atlas of mushroom development highlights an independent origin of complex multicellularity.</title>
        <authorList>
            <consortium name="DOE Joint Genome Institute"/>
            <person name="Krizsan K."/>
            <person name="Almasi E."/>
            <person name="Merenyi Z."/>
            <person name="Sahu N."/>
            <person name="Viragh M."/>
            <person name="Koszo T."/>
            <person name="Mondo S."/>
            <person name="Kiss B."/>
            <person name="Balint B."/>
            <person name="Kues U."/>
            <person name="Barry K."/>
            <person name="Hegedus J.C."/>
            <person name="Henrissat B."/>
            <person name="Johnson J."/>
            <person name="Lipzen A."/>
            <person name="Ohm R."/>
            <person name="Nagy I."/>
            <person name="Pangilinan J."/>
            <person name="Yan J."/>
            <person name="Xiong Y."/>
            <person name="Grigoriev I.V."/>
            <person name="Hibbett D.S."/>
            <person name="Nagy L.G."/>
        </authorList>
    </citation>
    <scope>NUCLEOTIDE SEQUENCE [LARGE SCALE GENOMIC DNA]</scope>
    <source>
        <strain evidence="1 2">SZMC22713</strain>
    </source>
</reference>
<evidence type="ECO:0000313" key="1">
    <source>
        <dbReference type="EMBL" id="TDL21918.1"/>
    </source>
</evidence>
<keyword evidence="2" id="KW-1185">Reference proteome</keyword>
<gene>
    <name evidence="1" type="ORF">BD410DRAFT_284675</name>
</gene>
<protein>
    <submittedName>
        <fullName evidence="1">Uncharacterized protein</fullName>
    </submittedName>
</protein>
<proteinExistence type="predicted"/>
<organism evidence="1 2">
    <name type="scientific">Rickenella mellea</name>
    <dbReference type="NCBI Taxonomy" id="50990"/>
    <lineage>
        <taxon>Eukaryota</taxon>
        <taxon>Fungi</taxon>
        <taxon>Dikarya</taxon>
        <taxon>Basidiomycota</taxon>
        <taxon>Agaricomycotina</taxon>
        <taxon>Agaricomycetes</taxon>
        <taxon>Hymenochaetales</taxon>
        <taxon>Rickenellaceae</taxon>
        <taxon>Rickenella</taxon>
    </lineage>
</organism>
<sequence length="125" mass="14016">MVMRSTKCGAPVCGPLRHSLFLICLCKRCECVTEPLWRCRKWRVHAEGGGGGGGRKRGDGYVTSQAARQESTLINRTTRCLCVDFIGGACIWPVATFHRIPEKIINVFYRRKNTASLTHSSYILQ</sequence>
<evidence type="ECO:0000313" key="2">
    <source>
        <dbReference type="Proteomes" id="UP000294933"/>
    </source>
</evidence>